<proteinExistence type="predicted"/>
<protein>
    <submittedName>
        <fullName evidence="2">Uncharacterized protein</fullName>
    </submittedName>
</protein>
<feature type="compositionally biased region" description="Basic and acidic residues" evidence="1">
    <location>
        <begin position="498"/>
        <end position="515"/>
    </location>
</feature>
<organism evidence="2 3">
    <name type="scientific">Trypanosoma vivax (strain Y486)</name>
    <dbReference type="NCBI Taxonomy" id="1055687"/>
    <lineage>
        <taxon>Eukaryota</taxon>
        <taxon>Discoba</taxon>
        <taxon>Euglenozoa</taxon>
        <taxon>Kinetoplastea</taxon>
        <taxon>Metakinetoplastina</taxon>
        <taxon>Trypanosomatida</taxon>
        <taxon>Trypanosomatidae</taxon>
        <taxon>Trypanosoma</taxon>
        <taxon>Duttonella</taxon>
    </lineage>
</organism>
<keyword evidence="3" id="KW-1185">Reference proteome</keyword>
<feature type="region of interest" description="Disordered" evidence="1">
    <location>
        <begin position="71"/>
        <end position="93"/>
    </location>
</feature>
<gene>
    <name evidence="2" type="ORF">TvY486_0023550</name>
</gene>
<evidence type="ECO:0000313" key="2">
    <source>
        <dbReference type="EMBL" id="CCD19645.1"/>
    </source>
</evidence>
<feature type="compositionally biased region" description="Basic and acidic residues" evidence="1">
    <location>
        <begin position="781"/>
        <end position="793"/>
    </location>
</feature>
<name>F9WQ17_TRYVY</name>
<feature type="compositionally biased region" description="Basic and acidic residues" evidence="1">
    <location>
        <begin position="801"/>
        <end position="812"/>
    </location>
</feature>
<sequence>MKGELPRTWRTENWNSKATLDLSCAQLRGMKLTFDEKFPRCATFDAKASAAAIAKKKTYVAVKSSEASTAAGAGSLRRTAATESSPFQSPSFPLSESPLSTVLSTGATERSVAALVDGVDRLNEREKEAAVPVENILHTQTMMQSCARSSGALAPRSTAQFSVRSLESSNGSTYLSARGVGRERSPLLVECNGRLGTNVQQSLSLGCSDGGSLVFGVSRGFCAPTASPRRELKTGANKQRNTHAKNCGLPSGVPLARRSVGSITTAPARCLSSRTVAPIGKNFTVSHASSSVAAATEVLCRSDGSTRNQHPLVAADTVANCSLSSCAVAAVSSRYPTSYIRTSGTEGLLSQVGTTAGKRCSTATEGAAAVGRCCSRACSPTFLSGRCLHVEVDSSANAADGRVLIVSERKGTASAGASPRTDLPNSQLMTDAVLRANVHSSTMGDGCSTLQLPKTSEDILNALGGQVHGNDEICLEHAKVATLRCRPSLSENVGSDDDSFHSNNRESSAEVSLEKNTGDVHRLSLVEKCSTLSGDSGTAVRAPVASAAPDLMPHTKEPVVASELDVKLDEAVDKACFASVQCYVGAPVGSSGQKPFIRNSVRGDLSSRLQLNVMPSLATLRDSVFLAALQPSLNLRESRAGRRGVGEKVRSFSSDSCIGVSRQGSTAAKVVSASGDRSAMVSVSRVQRAGLQPIIPASQSSRVSDSSIVRRTVPLTSVDVKSRGGDKMLPSSVLTKVEVATSGPQTRCAGDLSRTPLRSTGFGSGKKSMDGRCKSSSSFPKDQHGLKSSERPLRVHGGPLTRERPLQRRDTMISRASTVPPPHRPPSDAEAGKHGRQINAASALLERVKQVLERCPPVRRASVSSSVQRQPASQCNSPGTVFANNTNPCGIEQGQNDGTVPICLNKAEGLPDADEPAALALHHSHHPECAAPYDNLPGDPGYSEVAKGCEADKKRVYFPRAHEQDDNCNDASCSVLVDNSKQRTSGICSNFGVYCSDSSDLIDSDDHEDYYDEINCGDEDTWWFFSYFWSGPPIVITSPSFVPPLDLSGLYIPDDVAALQKYRIPMPTPLPIARLPFTSREDDTNKIAESVVQVDKVERLSVVKRAGTVGTVPPHSCGNNSCPSTRTPVLSRTFHTNSLPTDTGIPRGTGVKLVLLEASERRCRRVISQGEVAAWQALLLHERHS</sequence>
<feature type="region of interest" description="Disordered" evidence="1">
    <location>
        <begin position="491"/>
        <end position="515"/>
    </location>
</feature>
<dbReference type="EMBL" id="CAEX01003862">
    <property type="protein sequence ID" value="CCD19645.1"/>
    <property type="molecule type" value="Genomic_DNA"/>
</dbReference>
<dbReference type="VEuPathDB" id="TriTrypDB:TvY486_0023550"/>
<dbReference type="Proteomes" id="UP000009027">
    <property type="component" value="Unassembled WGS sequence"/>
</dbReference>
<accession>F9WQ17</accession>
<feature type="region of interest" description="Disordered" evidence="1">
    <location>
        <begin position="744"/>
        <end position="835"/>
    </location>
</feature>
<evidence type="ECO:0000313" key="3">
    <source>
        <dbReference type="Proteomes" id="UP000009027"/>
    </source>
</evidence>
<dbReference type="PROSITE" id="PS00262">
    <property type="entry name" value="INSULIN"/>
    <property type="match status" value="1"/>
</dbReference>
<feature type="compositionally biased region" description="Low complexity" evidence="1">
    <location>
        <begin position="83"/>
        <end position="93"/>
    </location>
</feature>
<reference evidence="2 3" key="1">
    <citation type="journal article" date="2012" name="Proc. Natl. Acad. Sci. U.S.A.">
        <title>Antigenic diversity is generated by distinct evolutionary mechanisms in African trypanosome species.</title>
        <authorList>
            <person name="Jackson A.P."/>
            <person name="Berry A."/>
            <person name="Aslett M."/>
            <person name="Allison H.C."/>
            <person name="Burton P."/>
            <person name="Vavrova-Anderson J."/>
            <person name="Brown R."/>
            <person name="Browne H."/>
            <person name="Corton N."/>
            <person name="Hauser H."/>
            <person name="Gamble J."/>
            <person name="Gilderthorp R."/>
            <person name="Marcello L."/>
            <person name="McQuillan J."/>
            <person name="Otto T.D."/>
            <person name="Quail M.A."/>
            <person name="Sanders M.J."/>
            <person name="van Tonder A."/>
            <person name="Ginger M.L."/>
            <person name="Field M.C."/>
            <person name="Barry J.D."/>
            <person name="Hertz-Fowler C."/>
            <person name="Berriman M."/>
        </authorList>
    </citation>
    <scope>NUCLEOTIDE SEQUENCE</scope>
    <source>
        <strain evidence="2 3">Y486</strain>
    </source>
</reference>
<dbReference type="AlphaFoldDB" id="F9WQ17"/>
<dbReference type="InterPro" id="IPR022353">
    <property type="entry name" value="Insulin_CS"/>
</dbReference>
<evidence type="ECO:0000256" key="1">
    <source>
        <dbReference type="SAM" id="MobiDB-lite"/>
    </source>
</evidence>